<proteinExistence type="predicted"/>
<comment type="caution">
    <text evidence="2">The sequence shown here is derived from an EMBL/GenBank/DDBJ whole genome shotgun (WGS) entry which is preliminary data.</text>
</comment>
<sequence length="57" mass="6555">MSEAIDPVCGMRVDKSKAKFKVIHKGKIYYFCSDHCRKAFEKEPDFYIEHGPTGMPS</sequence>
<dbReference type="InterPro" id="IPR007029">
    <property type="entry name" value="YHS_dom"/>
</dbReference>
<dbReference type="Gene3D" id="1.10.620.20">
    <property type="entry name" value="Ribonucleotide Reductase, subunit A"/>
    <property type="match status" value="1"/>
</dbReference>
<dbReference type="InterPro" id="IPR011017">
    <property type="entry name" value="TRASH_dom"/>
</dbReference>
<dbReference type="GO" id="GO:0016491">
    <property type="term" value="F:oxidoreductase activity"/>
    <property type="evidence" value="ECO:0007669"/>
    <property type="project" value="InterPro"/>
</dbReference>
<protein>
    <submittedName>
        <fullName evidence="2">YHS domain-containing protein</fullName>
    </submittedName>
</protein>
<dbReference type="SMART" id="SM00746">
    <property type="entry name" value="TRASH"/>
    <property type="match status" value="1"/>
</dbReference>
<reference evidence="2" key="1">
    <citation type="journal article" date="2020" name="mSystems">
        <title>Genome- and Community-Level Interaction Insights into Carbon Utilization and Element Cycling Functions of Hydrothermarchaeota in Hydrothermal Sediment.</title>
        <authorList>
            <person name="Zhou Z."/>
            <person name="Liu Y."/>
            <person name="Xu W."/>
            <person name="Pan J."/>
            <person name="Luo Z.H."/>
            <person name="Li M."/>
        </authorList>
    </citation>
    <scope>NUCLEOTIDE SEQUENCE [LARGE SCALE GENOMIC DNA]</scope>
    <source>
        <strain evidence="2">SpSt-1259</strain>
    </source>
</reference>
<name>A0A7C2YTJ0_9CREN</name>
<dbReference type="InterPro" id="IPR012348">
    <property type="entry name" value="RNR-like"/>
</dbReference>
<feature type="domain" description="TRASH" evidence="1">
    <location>
        <begin position="6"/>
        <end position="44"/>
    </location>
</feature>
<dbReference type="EMBL" id="DSFE01000078">
    <property type="protein sequence ID" value="HEU97918.1"/>
    <property type="molecule type" value="Genomic_DNA"/>
</dbReference>
<organism evidence="2">
    <name type="scientific">Fervidicoccus fontis</name>
    <dbReference type="NCBI Taxonomy" id="683846"/>
    <lineage>
        <taxon>Archaea</taxon>
        <taxon>Thermoproteota</taxon>
        <taxon>Thermoprotei</taxon>
        <taxon>Fervidicoccales</taxon>
        <taxon>Fervidicoccaceae</taxon>
        <taxon>Fervidicoccus</taxon>
    </lineage>
</organism>
<evidence type="ECO:0000313" key="2">
    <source>
        <dbReference type="EMBL" id="HEU97918.1"/>
    </source>
</evidence>
<dbReference type="SUPFAM" id="SSF47240">
    <property type="entry name" value="Ferritin-like"/>
    <property type="match status" value="1"/>
</dbReference>
<dbReference type="InterPro" id="IPR009078">
    <property type="entry name" value="Ferritin-like_SF"/>
</dbReference>
<dbReference type="Proteomes" id="UP000885664">
    <property type="component" value="Unassembled WGS sequence"/>
</dbReference>
<evidence type="ECO:0000259" key="1">
    <source>
        <dbReference type="SMART" id="SM00746"/>
    </source>
</evidence>
<dbReference type="Pfam" id="PF04945">
    <property type="entry name" value="YHS"/>
    <property type="match status" value="1"/>
</dbReference>
<gene>
    <name evidence="2" type="ORF">ENO36_03585</name>
</gene>
<accession>A0A7C2YTJ0</accession>
<dbReference type="AlphaFoldDB" id="A0A7C2YTJ0"/>